<evidence type="ECO:0000313" key="1">
    <source>
        <dbReference type="EMBL" id="VFU50019.1"/>
    </source>
</evidence>
<dbReference type="EMBL" id="CAADRP010001719">
    <property type="protein sequence ID" value="VFU50019.1"/>
    <property type="molecule type" value="Genomic_DNA"/>
</dbReference>
<sequence>MILATIKNATGLSIAHVCEYLVCLSTFSGSYIVHNSCGDRTTRLYVVILASTNSSSQLHGQDSCAQVVMYPERNIGTASDQAICNLSQTLSLSCS</sequence>
<proteinExistence type="predicted"/>
<accession>A0A6N2M7B1</accession>
<protein>
    <submittedName>
        <fullName evidence="1">Uncharacterized protein</fullName>
    </submittedName>
</protein>
<organism evidence="1">
    <name type="scientific">Salix viminalis</name>
    <name type="common">Common osier</name>
    <name type="synonym">Basket willow</name>
    <dbReference type="NCBI Taxonomy" id="40686"/>
    <lineage>
        <taxon>Eukaryota</taxon>
        <taxon>Viridiplantae</taxon>
        <taxon>Streptophyta</taxon>
        <taxon>Embryophyta</taxon>
        <taxon>Tracheophyta</taxon>
        <taxon>Spermatophyta</taxon>
        <taxon>Magnoliopsida</taxon>
        <taxon>eudicotyledons</taxon>
        <taxon>Gunneridae</taxon>
        <taxon>Pentapetalae</taxon>
        <taxon>rosids</taxon>
        <taxon>fabids</taxon>
        <taxon>Malpighiales</taxon>
        <taxon>Salicaceae</taxon>
        <taxon>Saliceae</taxon>
        <taxon>Salix</taxon>
    </lineage>
</organism>
<gene>
    <name evidence="1" type="ORF">SVIM_LOCUS332117</name>
</gene>
<name>A0A6N2M7B1_SALVM</name>
<dbReference type="AlphaFoldDB" id="A0A6N2M7B1"/>
<reference evidence="1" key="1">
    <citation type="submission" date="2019-03" db="EMBL/GenBank/DDBJ databases">
        <authorList>
            <person name="Mank J."/>
            <person name="Almeida P."/>
        </authorList>
    </citation>
    <scope>NUCLEOTIDE SEQUENCE</scope>
    <source>
        <strain evidence="1">78183</strain>
    </source>
</reference>